<dbReference type="NCBIfam" id="NF033788">
    <property type="entry name" value="HTH_metalloreg"/>
    <property type="match status" value="1"/>
</dbReference>
<evidence type="ECO:0000313" key="6">
    <source>
        <dbReference type="EMBL" id="SEU34446.1"/>
    </source>
</evidence>
<protein>
    <submittedName>
        <fullName evidence="6">Rhodanese-related sulfurtransferase</fullName>
    </submittedName>
</protein>
<dbReference type="GO" id="GO:0003677">
    <property type="term" value="F:DNA binding"/>
    <property type="evidence" value="ECO:0007669"/>
    <property type="project" value="UniProtKB-KW"/>
</dbReference>
<dbReference type="InterPro" id="IPR036390">
    <property type="entry name" value="WH_DNA-bd_sf"/>
</dbReference>
<dbReference type="InterPro" id="IPR001307">
    <property type="entry name" value="Thiosulphate_STrfase_CS"/>
</dbReference>
<dbReference type="Pfam" id="PF01022">
    <property type="entry name" value="HTH_5"/>
    <property type="match status" value="1"/>
</dbReference>
<dbReference type="Pfam" id="PF00581">
    <property type="entry name" value="Rhodanese"/>
    <property type="match status" value="1"/>
</dbReference>
<dbReference type="EMBL" id="FOHX01000012">
    <property type="protein sequence ID" value="SEU34446.1"/>
    <property type="molecule type" value="Genomic_DNA"/>
</dbReference>
<dbReference type="RefSeq" id="WP_091088554.1">
    <property type="nucleotide sequence ID" value="NZ_FOHX01000012.1"/>
</dbReference>
<evidence type="ECO:0000313" key="7">
    <source>
        <dbReference type="Proteomes" id="UP000199361"/>
    </source>
</evidence>
<dbReference type="InterPro" id="IPR001763">
    <property type="entry name" value="Rhodanese-like_dom"/>
</dbReference>
<dbReference type="PROSITE" id="PS50987">
    <property type="entry name" value="HTH_ARSR_2"/>
    <property type="match status" value="1"/>
</dbReference>
<keyword evidence="6" id="KW-0808">Transferase</keyword>
<sequence>MSADSANAVLAEFARVAKAMANPARLHLLDLLSQAERSVDDLAGTAKMPIGNTSAQLKVLRDAGLVCSRREGTRIFYRLAGEDVALLYANLRRVSKKRALEPDTVRAWSLMDTPEAVMTREELLRRRGDGRTMLIDVRPVVEYGTAHIPGAVSIPLEDLRERMAEIPVGVEVVTYCRSSHCLLAMEAVWLLRSHGRCARPLEEGMLEWRLQRLPCEAGRPPIRRPRPVRHAEHREELVRAAR</sequence>
<gene>
    <name evidence="6" type="ORF">SAMN05421811_11253</name>
</gene>
<dbReference type="PRINTS" id="PR00778">
    <property type="entry name" value="HTHARSR"/>
</dbReference>
<dbReference type="InterPro" id="IPR001845">
    <property type="entry name" value="HTH_ArsR_DNA-bd_dom"/>
</dbReference>
<dbReference type="CDD" id="cd00158">
    <property type="entry name" value="RHOD"/>
    <property type="match status" value="1"/>
</dbReference>
<evidence type="ECO:0000256" key="1">
    <source>
        <dbReference type="ARBA" id="ARBA00023015"/>
    </source>
</evidence>
<dbReference type="SUPFAM" id="SSF46785">
    <property type="entry name" value="Winged helix' DNA-binding domain"/>
    <property type="match status" value="1"/>
</dbReference>
<proteinExistence type="predicted"/>
<dbReference type="InterPro" id="IPR051011">
    <property type="entry name" value="Metal_resp_trans_reg"/>
</dbReference>
<dbReference type="PROSITE" id="PS50206">
    <property type="entry name" value="RHODANESE_3"/>
    <property type="match status" value="1"/>
</dbReference>
<keyword evidence="2" id="KW-0238">DNA-binding</keyword>
<reference evidence="6 7" key="1">
    <citation type="submission" date="2016-10" db="EMBL/GenBank/DDBJ databases">
        <authorList>
            <person name="de Groot N.N."/>
        </authorList>
    </citation>
    <scope>NUCLEOTIDE SEQUENCE [LARGE SCALE GENOMIC DNA]</scope>
    <source>
        <strain evidence="6 7">CGMCC 4.5598</strain>
    </source>
</reference>
<accession>A0A1I0L4J9</accession>
<keyword evidence="7" id="KW-1185">Reference proteome</keyword>
<dbReference type="PANTHER" id="PTHR43132:SF2">
    <property type="entry name" value="ARSENICAL RESISTANCE OPERON REPRESSOR ARSR-RELATED"/>
    <property type="match status" value="1"/>
</dbReference>
<dbReference type="GO" id="GO:0003700">
    <property type="term" value="F:DNA-binding transcription factor activity"/>
    <property type="evidence" value="ECO:0007669"/>
    <property type="project" value="InterPro"/>
</dbReference>
<evidence type="ECO:0000259" key="4">
    <source>
        <dbReference type="PROSITE" id="PS50206"/>
    </source>
</evidence>
<organism evidence="6 7">
    <name type="scientific">Nonomuraea wenchangensis</name>
    <dbReference type="NCBI Taxonomy" id="568860"/>
    <lineage>
        <taxon>Bacteria</taxon>
        <taxon>Bacillati</taxon>
        <taxon>Actinomycetota</taxon>
        <taxon>Actinomycetes</taxon>
        <taxon>Streptosporangiales</taxon>
        <taxon>Streptosporangiaceae</taxon>
        <taxon>Nonomuraea</taxon>
    </lineage>
</organism>
<dbReference type="Gene3D" id="1.10.10.10">
    <property type="entry name" value="Winged helix-like DNA-binding domain superfamily/Winged helix DNA-binding domain"/>
    <property type="match status" value="1"/>
</dbReference>
<feature type="domain" description="HTH arsR-type" evidence="5">
    <location>
        <begin position="5"/>
        <end position="99"/>
    </location>
</feature>
<evidence type="ECO:0000256" key="2">
    <source>
        <dbReference type="ARBA" id="ARBA00023125"/>
    </source>
</evidence>
<dbReference type="InterPro" id="IPR036388">
    <property type="entry name" value="WH-like_DNA-bd_sf"/>
</dbReference>
<dbReference type="Gene3D" id="3.40.250.10">
    <property type="entry name" value="Rhodanese-like domain"/>
    <property type="match status" value="1"/>
</dbReference>
<dbReference type="Proteomes" id="UP000199361">
    <property type="component" value="Unassembled WGS sequence"/>
</dbReference>
<dbReference type="PROSITE" id="PS00380">
    <property type="entry name" value="RHODANESE_1"/>
    <property type="match status" value="1"/>
</dbReference>
<dbReference type="STRING" id="568860.SAMN05421811_11253"/>
<evidence type="ECO:0000259" key="5">
    <source>
        <dbReference type="PROSITE" id="PS50987"/>
    </source>
</evidence>
<dbReference type="SMART" id="SM00450">
    <property type="entry name" value="RHOD"/>
    <property type="match status" value="1"/>
</dbReference>
<dbReference type="InterPro" id="IPR011991">
    <property type="entry name" value="ArsR-like_HTH"/>
</dbReference>
<dbReference type="GO" id="GO:0004792">
    <property type="term" value="F:thiosulfate-cyanide sulfurtransferase activity"/>
    <property type="evidence" value="ECO:0007669"/>
    <property type="project" value="InterPro"/>
</dbReference>
<dbReference type="InterPro" id="IPR036873">
    <property type="entry name" value="Rhodanese-like_dom_sf"/>
</dbReference>
<dbReference type="CDD" id="cd00090">
    <property type="entry name" value="HTH_ARSR"/>
    <property type="match status" value="1"/>
</dbReference>
<keyword evidence="3" id="KW-0804">Transcription</keyword>
<name>A0A1I0L4J9_9ACTN</name>
<dbReference type="SUPFAM" id="SSF52821">
    <property type="entry name" value="Rhodanese/Cell cycle control phosphatase"/>
    <property type="match status" value="1"/>
</dbReference>
<dbReference type="SMART" id="SM00418">
    <property type="entry name" value="HTH_ARSR"/>
    <property type="match status" value="1"/>
</dbReference>
<dbReference type="AlphaFoldDB" id="A0A1I0L4J9"/>
<dbReference type="PANTHER" id="PTHR43132">
    <property type="entry name" value="ARSENICAL RESISTANCE OPERON REPRESSOR ARSR-RELATED"/>
    <property type="match status" value="1"/>
</dbReference>
<dbReference type="OrthoDB" id="9800872at2"/>
<feature type="domain" description="Rhodanese" evidence="4">
    <location>
        <begin position="128"/>
        <end position="217"/>
    </location>
</feature>
<evidence type="ECO:0000256" key="3">
    <source>
        <dbReference type="ARBA" id="ARBA00023163"/>
    </source>
</evidence>
<keyword evidence="1" id="KW-0805">Transcription regulation</keyword>